<dbReference type="AlphaFoldDB" id="A0A7J8X8T2"/>
<proteinExistence type="predicted"/>
<comment type="caution">
    <text evidence="1">The sequence shown here is derived from an EMBL/GenBank/DDBJ whole genome shotgun (WGS) entry which is preliminary data.</text>
</comment>
<protein>
    <submittedName>
        <fullName evidence="1">Uncharacterized protein</fullName>
    </submittedName>
</protein>
<organism evidence="1 2">
    <name type="scientific">Gossypium aridum</name>
    <name type="common">American cotton</name>
    <name type="synonym">Erioxylum aridum</name>
    <dbReference type="NCBI Taxonomy" id="34290"/>
    <lineage>
        <taxon>Eukaryota</taxon>
        <taxon>Viridiplantae</taxon>
        <taxon>Streptophyta</taxon>
        <taxon>Embryophyta</taxon>
        <taxon>Tracheophyta</taxon>
        <taxon>Spermatophyta</taxon>
        <taxon>Magnoliopsida</taxon>
        <taxon>eudicotyledons</taxon>
        <taxon>Gunneridae</taxon>
        <taxon>Pentapetalae</taxon>
        <taxon>rosids</taxon>
        <taxon>malvids</taxon>
        <taxon>Malvales</taxon>
        <taxon>Malvaceae</taxon>
        <taxon>Malvoideae</taxon>
        <taxon>Gossypium</taxon>
    </lineage>
</organism>
<name>A0A7J8X8T2_GOSAI</name>
<gene>
    <name evidence="1" type="ORF">Goari_025322</name>
</gene>
<evidence type="ECO:0000313" key="2">
    <source>
        <dbReference type="Proteomes" id="UP000593577"/>
    </source>
</evidence>
<sequence>MMTMLPLCFGHYFVKTQ</sequence>
<reference evidence="1 2" key="1">
    <citation type="journal article" date="2019" name="Genome Biol. Evol.">
        <title>Insights into the evolution of the New World diploid cottons (Gossypium, subgenus Houzingenia) based on genome sequencing.</title>
        <authorList>
            <person name="Grover C.E."/>
            <person name="Arick M.A. 2nd"/>
            <person name="Thrash A."/>
            <person name="Conover J.L."/>
            <person name="Sanders W.S."/>
            <person name="Peterson D.G."/>
            <person name="Frelichowski J.E."/>
            <person name="Scheffler J.A."/>
            <person name="Scheffler B.E."/>
            <person name="Wendel J.F."/>
        </authorList>
    </citation>
    <scope>NUCLEOTIDE SEQUENCE [LARGE SCALE GENOMIC DNA]</scope>
    <source>
        <strain evidence="1">185</strain>
        <tissue evidence="1">Leaf</tissue>
    </source>
</reference>
<evidence type="ECO:0000313" key="1">
    <source>
        <dbReference type="EMBL" id="MBA0683685.1"/>
    </source>
</evidence>
<dbReference type="EMBL" id="JABFAA010000006">
    <property type="protein sequence ID" value="MBA0683685.1"/>
    <property type="molecule type" value="Genomic_DNA"/>
</dbReference>
<accession>A0A7J8X8T2</accession>
<feature type="non-terminal residue" evidence="1">
    <location>
        <position position="17"/>
    </location>
</feature>
<keyword evidence="2" id="KW-1185">Reference proteome</keyword>
<dbReference type="Proteomes" id="UP000593577">
    <property type="component" value="Unassembled WGS sequence"/>
</dbReference>